<dbReference type="OrthoDB" id="1341042at2"/>
<accession>A0A1G7ZWI8</accession>
<dbReference type="AlphaFoldDB" id="A0A1G7ZWI8"/>
<organism evidence="1 2">
    <name type="scientific">Chitinophaga filiformis</name>
    <name type="common">Myxococcus filiformis</name>
    <name type="synonym">Flexibacter filiformis</name>
    <dbReference type="NCBI Taxonomy" id="104663"/>
    <lineage>
        <taxon>Bacteria</taxon>
        <taxon>Pseudomonadati</taxon>
        <taxon>Bacteroidota</taxon>
        <taxon>Chitinophagia</taxon>
        <taxon>Chitinophagales</taxon>
        <taxon>Chitinophagaceae</taxon>
        <taxon>Chitinophaga</taxon>
    </lineage>
</organism>
<evidence type="ECO:0000313" key="2">
    <source>
        <dbReference type="Proteomes" id="UP000199045"/>
    </source>
</evidence>
<dbReference type="RefSeq" id="WP_089836711.1">
    <property type="nucleotide sequence ID" value="NZ_FNBN01000009.1"/>
</dbReference>
<dbReference type="EMBL" id="FNBN01000009">
    <property type="protein sequence ID" value="SDH13016.1"/>
    <property type="molecule type" value="Genomic_DNA"/>
</dbReference>
<protein>
    <submittedName>
        <fullName evidence="1">Uncharacterized protein</fullName>
    </submittedName>
</protein>
<evidence type="ECO:0000313" key="1">
    <source>
        <dbReference type="EMBL" id="SDH13016.1"/>
    </source>
</evidence>
<dbReference type="STRING" id="104663.SAMN04488121_10923"/>
<sequence length="191" mass="22233">MANTFKINFDDVYDINTTSCEMRSASFDTELADGGKKKLMVEISDQAHELMPNVYNLAFGPLKANGKIDDKAQIKHRDYSKAFSTILLHARAYLANNPGHYLGIDGSNNSRAMLYYKIILDNFEYLSNYFNIGAVKYYVRITRLGKHQYENPFDFQDIKPDAVRITRDSPRYPEYLYNYFIFTNKQIAYQH</sequence>
<gene>
    <name evidence="1" type="ORF">SAMN04488121_10923</name>
</gene>
<dbReference type="Proteomes" id="UP000199045">
    <property type="component" value="Unassembled WGS sequence"/>
</dbReference>
<proteinExistence type="predicted"/>
<name>A0A1G7ZWI8_CHIFI</name>
<dbReference type="Pfam" id="PF22028">
    <property type="entry name" value="DUF6934"/>
    <property type="match status" value="1"/>
</dbReference>
<reference evidence="2" key="1">
    <citation type="submission" date="2016-10" db="EMBL/GenBank/DDBJ databases">
        <authorList>
            <person name="Varghese N."/>
            <person name="Submissions S."/>
        </authorList>
    </citation>
    <scope>NUCLEOTIDE SEQUENCE [LARGE SCALE GENOMIC DNA]</scope>
    <source>
        <strain evidence="2">DSM 527</strain>
    </source>
</reference>
<dbReference type="InterPro" id="IPR053865">
    <property type="entry name" value="DUF6934"/>
</dbReference>